<dbReference type="eggNOG" id="COG3714">
    <property type="taxonomic scope" value="Bacteria"/>
</dbReference>
<dbReference type="PANTHER" id="PTHR31885">
    <property type="entry name" value="GH04784P"/>
    <property type="match status" value="1"/>
</dbReference>
<evidence type="ECO:0000256" key="6">
    <source>
        <dbReference type="SAM" id="Phobius"/>
    </source>
</evidence>
<feature type="transmembrane region" description="Helical" evidence="6">
    <location>
        <begin position="30"/>
        <end position="48"/>
    </location>
</feature>
<dbReference type="RefSeq" id="WP_024982110.1">
    <property type="nucleotide sequence ID" value="NZ_CBCRUM010000015.1"/>
</dbReference>
<dbReference type="PANTHER" id="PTHR31885:SF6">
    <property type="entry name" value="GH04784P"/>
    <property type="match status" value="1"/>
</dbReference>
<accession>A0A1I4YRS6</accession>
<evidence type="ECO:0000256" key="3">
    <source>
        <dbReference type="ARBA" id="ARBA00022692"/>
    </source>
</evidence>
<dbReference type="InterPro" id="IPR012506">
    <property type="entry name" value="TMEM86B-like"/>
</dbReference>
<feature type="transmembrane region" description="Helical" evidence="6">
    <location>
        <begin position="7"/>
        <end position="24"/>
    </location>
</feature>
<dbReference type="GO" id="GO:0016787">
    <property type="term" value="F:hydrolase activity"/>
    <property type="evidence" value="ECO:0007669"/>
    <property type="project" value="TreeGrafter"/>
</dbReference>
<feature type="transmembrane region" description="Helical" evidence="6">
    <location>
        <begin position="111"/>
        <end position="132"/>
    </location>
</feature>
<feature type="transmembrane region" description="Helical" evidence="6">
    <location>
        <begin position="168"/>
        <end position="187"/>
    </location>
</feature>
<evidence type="ECO:0000256" key="1">
    <source>
        <dbReference type="ARBA" id="ARBA00004141"/>
    </source>
</evidence>
<dbReference type="EMBL" id="FOUT01000012">
    <property type="protein sequence ID" value="SFN40349.1"/>
    <property type="molecule type" value="Genomic_DNA"/>
</dbReference>
<evidence type="ECO:0000256" key="4">
    <source>
        <dbReference type="ARBA" id="ARBA00022989"/>
    </source>
</evidence>
<feature type="transmembrane region" description="Helical" evidence="6">
    <location>
        <begin position="138"/>
        <end position="156"/>
    </location>
</feature>
<keyword evidence="8" id="KW-1185">Reference proteome</keyword>
<comment type="subcellular location">
    <subcellularLocation>
        <location evidence="1">Membrane</location>
        <topology evidence="1">Multi-pass membrane protein</topology>
    </subcellularLocation>
</comment>
<gene>
    <name evidence="7" type="ORF">SAMN05444143_11280</name>
</gene>
<dbReference type="Proteomes" id="UP000182961">
    <property type="component" value="Unassembled WGS sequence"/>
</dbReference>
<dbReference type="GO" id="GO:0016020">
    <property type="term" value="C:membrane"/>
    <property type="evidence" value="ECO:0007669"/>
    <property type="project" value="UniProtKB-SubCell"/>
</dbReference>
<feature type="transmembrane region" description="Helical" evidence="6">
    <location>
        <begin position="79"/>
        <end position="99"/>
    </location>
</feature>
<feature type="transmembrane region" description="Helical" evidence="6">
    <location>
        <begin position="199"/>
        <end position="219"/>
    </location>
</feature>
<dbReference type="Pfam" id="PF07947">
    <property type="entry name" value="YhhN"/>
    <property type="match status" value="1"/>
</dbReference>
<keyword evidence="3 6" id="KW-0812">Transmembrane</keyword>
<feature type="transmembrane region" description="Helical" evidence="6">
    <location>
        <begin position="55"/>
        <end position="73"/>
    </location>
</feature>
<evidence type="ECO:0000256" key="5">
    <source>
        <dbReference type="ARBA" id="ARBA00023136"/>
    </source>
</evidence>
<comment type="similarity">
    <text evidence="2">Belongs to the TMEM86 family.</text>
</comment>
<proteinExistence type="inferred from homology"/>
<evidence type="ECO:0000313" key="7">
    <source>
        <dbReference type="EMBL" id="SFN40349.1"/>
    </source>
</evidence>
<keyword evidence="4 6" id="KW-1133">Transmembrane helix</keyword>
<sequence>MKANTILNSYLIFSILYLLLPFIGSDTINWYLKPFLLPFLLVTVLISADFQGKKLLLSALLFSWIGDIILMFADKAEIYFILGLVSFLLSHILYIVLFSRQPKTAMKGNSVALYLGTILILGYFFGMVGLLFPKLGPLQIPVMVYAAVITTMLFVACKGSLTWEKPAAFSILAGAIFFVLSDSILAINKFYHPIAQSGFWIMSTYILAQYLIVSGILRLNKKSSLS</sequence>
<reference evidence="8" key="1">
    <citation type="submission" date="2016-10" db="EMBL/GenBank/DDBJ databases">
        <authorList>
            <person name="Varghese N."/>
            <person name="Submissions S."/>
        </authorList>
    </citation>
    <scope>NUCLEOTIDE SEQUENCE [LARGE SCALE GENOMIC DNA]</scope>
    <source>
        <strain evidence="8">DSM 4002</strain>
    </source>
</reference>
<protein>
    <submittedName>
        <fullName evidence="7">Uncharacterized membrane protein YhhN</fullName>
    </submittedName>
</protein>
<name>A0A1I4YRS6_9FLAO</name>
<keyword evidence="5 6" id="KW-0472">Membrane</keyword>
<evidence type="ECO:0000313" key="8">
    <source>
        <dbReference type="Proteomes" id="UP000182961"/>
    </source>
</evidence>
<organism evidence="7 8">
    <name type="scientific">Flavobacterium succinicans</name>
    <dbReference type="NCBI Taxonomy" id="29536"/>
    <lineage>
        <taxon>Bacteria</taxon>
        <taxon>Pseudomonadati</taxon>
        <taxon>Bacteroidota</taxon>
        <taxon>Flavobacteriia</taxon>
        <taxon>Flavobacteriales</taxon>
        <taxon>Flavobacteriaceae</taxon>
        <taxon>Flavobacterium</taxon>
    </lineage>
</organism>
<evidence type="ECO:0000256" key="2">
    <source>
        <dbReference type="ARBA" id="ARBA00007375"/>
    </source>
</evidence>
<dbReference type="AlphaFoldDB" id="A0A1I4YRS6"/>